<dbReference type="AlphaFoldDB" id="A0A0D8PR81"/>
<evidence type="ECO:0000256" key="4">
    <source>
        <dbReference type="SAM" id="Phobius"/>
    </source>
</evidence>
<evidence type="ECO:0000256" key="1">
    <source>
        <dbReference type="ARBA" id="ARBA00022692"/>
    </source>
</evidence>
<evidence type="ECO:0000256" key="2">
    <source>
        <dbReference type="ARBA" id="ARBA00022989"/>
    </source>
</evidence>
<feature type="transmembrane region" description="Helical" evidence="4">
    <location>
        <begin position="85"/>
        <end position="103"/>
    </location>
</feature>
<feature type="transmembrane region" description="Helical" evidence="4">
    <location>
        <begin position="311"/>
        <end position="329"/>
    </location>
</feature>
<dbReference type="InterPro" id="IPR011701">
    <property type="entry name" value="MFS"/>
</dbReference>
<gene>
    <name evidence="6" type="ORF">C9I88_07000</name>
    <name evidence="7" type="ORF">C9J52_18250</name>
</gene>
<feature type="transmembrane region" description="Helical" evidence="4">
    <location>
        <begin position="350"/>
        <end position="369"/>
    </location>
</feature>
<organism evidence="6 9">
    <name type="scientific">Photobacterium iliopiscarium</name>
    <dbReference type="NCBI Taxonomy" id="56192"/>
    <lineage>
        <taxon>Bacteria</taxon>
        <taxon>Pseudomonadati</taxon>
        <taxon>Pseudomonadota</taxon>
        <taxon>Gammaproteobacteria</taxon>
        <taxon>Vibrionales</taxon>
        <taxon>Vibrionaceae</taxon>
        <taxon>Photobacterium</taxon>
    </lineage>
</organism>
<dbReference type="PANTHER" id="PTHR42910">
    <property type="entry name" value="TRANSPORTER SCO4007-RELATED"/>
    <property type="match status" value="1"/>
</dbReference>
<dbReference type="Gene3D" id="1.20.1250.20">
    <property type="entry name" value="MFS general substrate transporter like domains"/>
    <property type="match status" value="2"/>
</dbReference>
<evidence type="ECO:0000313" key="9">
    <source>
        <dbReference type="Proteomes" id="UP000241954"/>
    </source>
</evidence>
<evidence type="ECO:0000313" key="8">
    <source>
        <dbReference type="Proteomes" id="UP000241190"/>
    </source>
</evidence>
<dbReference type="EMBL" id="PYOP01000042">
    <property type="protein sequence ID" value="PSW92427.1"/>
    <property type="molecule type" value="Genomic_DNA"/>
</dbReference>
<feature type="transmembrane region" description="Helical" evidence="4">
    <location>
        <begin position="284"/>
        <end position="305"/>
    </location>
</feature>
<feature type="domain" description="Major facilitator superfamily (MFS) profile" evidence="5">
    <location>
        <begin position="13"/>
        <end position="401"/>
    </location>
</feature>
<accession>A0A0D8PR81</accession>
<feature type="transmembrane region" description="Helical" evidence="4">
    <location>
        <begin position="109"/>
        <end position="132"/>
    </location>
</feature>
<feature type="transmembrane region" description="Helical" evidence="4">
    <location>
        <begin position="172"/>
        <end position="189"/>
    </location>
</feature>
<dbReference type="EMBL" id="PYLW01000005">
    <property type="protein sequence ID" value="PSV97813.1"/>
    <property type="molecule type" value="Genomic_DNA"/>
</dbReference>
<reference evidence="6 9" key="1">
    <citation type="submission" date="2018-01" db="EMBL/GenBank/DDBJ databases">
        <title>Whole genome sequencing of Histamine producing bacteria.</title>
        <authorList>
            <person name="Butler K."/>
        </authorList>
    </citation>
    <scope>NUCLEOTIDE SEQUENCE [LARGE SCALE GENOMIC DNA]</scope>
    <source>
        <strain evidence="7 8">ATCC 51761</strain>
        <strain evidence="6 9">NCIMB 13481</strain>
    </source>
</reference>
<keyword evidence="8" id="KW-1185">Reference proteome</keyword>
<evidence type="ECO:0000313" key="7">
    <source>
        <dbReference type="EMBL" id="PSW92427.1"/>
    </source>
</evidence>
<evidence type="ECO:0000259" key="5">
    <source>
        <dbReference type="PROSITE" id="PS50850"/>
    </source>
</evidence>
<feature type="transmembrane region" description="Helical" evidence="4">
    <location>
        <begin position="19"/>
        <end position="35"/>
    </location>
</feature>
<proteinExistence type="predicted"/>
<dbReference type="SUPFAM" id="SSF103473">
    <property type="entry name" value="MFS general substrate transporter"/>
    <property type="match status" value="1"/>
</dbReference>
<evidence type="ECO:0000256" key="3">
    <source>
        <dbReference type="ARBA" id="ARBA00023136"/>
    </source>
</evidence>
<keyword evidence="1 4" id="KW-0812">Transmembrane</keyword>
<dbReference type="CDD" id="cd17324">
    <property type="entry name" value="MFS_NepI_like"/>
    <property type="match status" value="1"/>
</dbReference>
<feature type="transmembrane region" description="Helical" evidence="4">
    <location>
        <begin position="250"/>
        <end position="272"/>
    </location>
</feature>
<keyword evidence="2 4" id="KW-1133">Transmembrane helix</keyword>
<dbReference type="InterPro" id="IPR036259">
    <property type="entry name" value="MFS_trans_sf"/>
</dbReference>
<comment type="caution">
    <text evidence="6">The sequence shown here is derived from an EMBL/GenBank/DDBJ whole genome shotgun (WGS) entry which is preliminary data.</text>
</comment>
<dbReference type="InterPro" id="IPR020846">
    <property type="entry name" value="MFS_dom"/>
</dbReference>
<feature type="transmembrane region" description="Helical" evidence="4">
    <location>
        <begin position="55"/>
        <end position="73"/>
    </location>
</feature>
<dbReference type="PROSITE" id="PS50850">
    <property type="entry name" value="MFS"/>
    <property type="match status" value="1"/>
</dbReference>
<feature type="transmembrane region" description="Helical" evidence="4">
    <location>
        <begin position="375"/>
        <end position="394"/>
    </location>
</feature>
<sequence>MTLNTNTLKNNEILPFKQLLGLSVGAGFSVASIYYSQPIIGLLSHAFQLKISEVGLVPTLTQIGYALGIFFLVPLGDMINRKKLIITKLALLCGALGLCSLSATFPNLLITSLLIGILATTAQDIVLASTAIAPPSQRGKSVGIVMTGLLSGILLSRVFSGIIGQFWGWEAIFQLAAASIMMLMVYFWVSLPTMPAQNTLTYQQIMRSLKPLWHQYPQLRQSVIAQGLLSVAFSAFWTTLAVFLLHNYNLGSATAGLFGLAGAAGAIAAPLAGGLADRLGANKILLLTISIVIVSFIAMFFIPLLAIHFQIAFLVVCVILFDFGINASLVSHQTIVYSLQPEARGRLNSILFTFVFIGMAIGSAFGGYLYQHVGWNGVLVLAIVTPLIALIVRLKPNTRTHTA</sequence>
<name>A0A0D8PR81_9GAMM</name>
<dbReference type="RefSeq" id="WP_045038578.1">
    <property type="nucleotide sequence ID" value="NZ_JZSR01000048.1"/>
</dbReference>
<dbReference type="GO" id="GO:0022857">
    <property type="term" value="F:transmembrane transporter activity"/>
    <property type="evidence" value="ECO:0007669"/>
    <property type="project" value="InterPro"/>
</dbReference>
<dbReference type="Proteomes" id="UP000241954">
    <property type="component" value="Unassembled WGS sequence"/>
</dbReference>
<dbReference type="Pfam" id="PF07690">
    <property type="entry name" value="MFS_1"/>
    <property type="match status" value="1"/>
</dbReference>
<keyword evidence="3 4" id="KW-0472">Membrane</keyword>
<feature type="transmembrane region" description="Helical" evidence="4">
    <location>
        <begin position="144"/>
        <end position="166"/>
    </location>
</feature>
<protein>
    <submittedName>
        <fullName evidence="6">MFS transporter</fullName>
    </submittedName>
</protein>
<evidence type="ECO:0000313" key="6">
    <source>
        <dbReference type="EMBL" id="PSV97813.1"/>
    </source>
</evidence>
<dbReference type="PANTHER" id="PTHR42910:SF1">
    <property type="entry name" value="MAJOR FACILITATOR SUPERFAMILY (MFS) PROFILE DOMAIN-CONTAINING PROTEIN"/>
    <property type="match status" value="1"/>
</dbReference>
<feature type="transmembrane region" description="Helical" evidence="4">
    <location>
        <begin position="223"/>
        <end position="244"/>
    </location>
</feature>
<dbReference type="Proteomes" id="UP000241190">
    <property type="component" value="Unassembled WGS sequence"/>
</dbReference>